<gene>
    <name evidence="2" type="ORF">GRX01_07465</name>
</gene>
<dbReference type="Proteomes" id="UP000437065">
    <property type="component" value="Unassembled WGS sequence"/>
</dbReference>
<name>A0A6B0SX28_9EURY</name>
<reference evidence="2 3" key="1">
    <citation type="submission" date="2019-12" db="EMBL/GenBank/DDBJ databases">
        <title>Isolation and characterization of three novel carbon monoxide-oxidizing members of Halobacteria from salione crusts and soils.</title>
        <authorList>
            <person name="Myers M.R."/>
            <person name="King G.M."/>
        </authorList>
    </citation>
    <scope>NUCLEOTIDE SEQUENCE [LARGE SCALE GENOMIC DNA]</scope>
    <source>
        <strain evidence="2 3">WSA2</strain>
    </source>
</reference>
<dbReference type="AlphaFoldDB" id="A0A6B0SX28"/>
<dbReference type="OrthoDB" id="267238at2157"/>
<comment type="caution">
    <text evidence="2">The sequence shown here is derived from an EMBL/GenBank/DDBJ whole genome shotgun (WGS) entry which is preliminary data.</text>
</comment>
<organism evidence="2 3">
    <name type="scientific">Halobaculum saliterrae</name>
    <dbReference type="NCBI Taxonomy" id="2073113"/>
    <lineage>
        <taxon>Archaea</taxon>
        <taxon>Methanobacteriati</taxon>
        <taxon>Methanobacteriota</taxon>
        <taxon>Stenosarchaea group</taxon>
        <taxon>Halobacteria</taxon>
        <taxon>Halobacteriales</taxon>
        <taxon>Haloferacaceae</taxon>
        <taxon>Halobaculum</taxon>
    </lineage>
</organism>
<feature type="transmembrane region" description="Helical" evidence="1">
    <location>
        <begin position="52"/>
        <end position="69"/>
    </location>
</feature>
<protein>
    <submittedName>
        <fullName evidence="2">DoxX family membrane protein</fullName>
    </submittedName>
</protein>
<keyword evidence="3" id="KW-1185">Reference proteome</keyword>
<evidence type="ECO:0000313" key="2">
    <source>
        <dbReference type="EMBL" id="MXR41173.1"/>
    </source>
</evidence>
<dbReference type="PANTHER" id="PTHR36974:SF1">
    <property type="entry name" value="DOXX FAMILY MEMBRANE PROTEIN"/>
    <property type="match status" value="1"/>
</dbReference>
<sequence>MADMTPSDSSRRRPLLYAMSAVYVVAGVLHLVKPGPFEQIVPEELPAPRALVYLSGLAEVALGVGVLVPRTRRRSAKGLILLLIAVFPANVNMATRGVGLEAVPDRLRPAATAAAWVRLPLQAVLIAWAWVYARADDDSS</sequence>
<dbReference type="PANTHER" id="PTHR36974">
    <property type="entry name" value="MEMBRANE PROTEIN-RELATED"/>
    <property type="match status" value="1"/>
</dbReference>
<accession>A0A6B0SX28</accession>
<feature type="transmembrane region" description="Helical" evidence="1">
    <location>
        <begin position="14"/>
        <end position="32"/>
    </location>
</feature>
<dbReference type="EMBL" id="WUUS01000004">
    <property type="protein sequence ID" value="MXR41173.1"/>
    <property type="molecule type" value="Genomic_DNA"/>
</dbReference>
<evidence type="ECO:0000256" key="1">
    <source>
        <dbReference type="SAM" id="Phobius"/>
    </source>
</evidence>
<dbReference type="RefSeq" id="WP_159665134.1">
    <property type="nucleotide sequence ID" value="NZ_WUUS01000004.1"/>
</dbReference>
<keyword evidence="1" id="KW-0472">Membrane</keyword>
<evidence type="ECO:0000313" key="3">
    <source>
        <dbReference type="Proteomes" id="UP000437065"/>
    </source>
</evidence>
<keyword evidence="1" id="KW-1133">Transmembrane helix</keyword>
<feature type="transmembrane region" description="Helical" evidence="1">
    <location>
        <begin position="76"/>
        <end position="95"/>
    </location>
</feature>
<feature type="transmembrane region" description="Helical" evidence="1">
    <location>
        <begin position="115"/>
        <end position="133"/>
    </location>
</feature>
<proteinExistence type="predicted"/>
<keyword evidence="1" id="KW-0812">Transmembrane</keyword>